<dbReference type="SMART" id="SM00516">
    <property type="entry name" value="SEC14"/>
    <property type="match status" value="1"/>
</dbReference>
<proteinExistence type="predicted"/>
<dbReference type="EMBL" id="JANEYF010001640">
    <property type="protein sequence ID" value="KAJ8960657.1"/>
    <property type="molecule type" value="Genomic_DNA"/>
</dbReference>
<dbReference type="PRINTS" id="PR00180">
    <property type="entry name" value="CRETINALDHBP"/>
</dbReference>
<dbReference type="AlphaFoldDB" id="A0AAV8ZAY3"/>
<reference evidence="2" key="1">
    <citation type="journal article" date="2023" name="Insect Mol. Biol.">
        <title>Genome sequencing provides insights into the evolution of gene families encoding plant cell wall-degrading enzymes in longhorned beetles.</title>
        <authorList>
            <person name="Shin N.R."/>
            <person name="Okamura Y."/>
            <person name="Kirsch R."/>
            <person name="Pauchet Y."/>
        </authorList>
    </citation>
    <scope>NUCLEOTIDE SEQUENCE</scope>
    <source>
        <strain evidence="2">RBIC_L_NR</strain>
    </source>
</reference>
<dbReference type="InterPro" id="IPR036273">
    <property type="entry name" value="CRAL/TRIO_N_dom_sf"/>
</dbReference>
<protein>
    <recommendedName>
        <fullName evidence="1">CRAL-TRIO domain-containing protein</fullName>
    </recommendedName>
</protein>
<dbReference type="Gene3D" id="3.40.525.10">
    <property type="entry name" value="CRAL-TRIO lipid binding domain"/>
    <property type="match status" value="1"/>
</dbReference>
<dbReference type="InterPro" id="IPR011074">
    <property type="entry name" value="CRAL/TRIO_N_dom"/>
</dbReference>
<gene>
    <name evidence="2" type="ORF">NQ314_006049</name>
</gene>
<dbReference type="PANTHER" id="PTHR10174">
    <property type="entry name" value="ALPHA-TOCOPHEROL TRANSFER PROTEIN-RELATED"/>
    <property type="match status" value="1"/>
</dbReference>
<dbReference type="GO" id="GO:0016020">
    <property type="term" value="C:membrane"/>
    <property type="evidence" value="ECO:0007669"/>
    <property type="project" value="TreeGrafter"/>
</dbReference>
<dbReference type="GO" id="GO:1902936">
    <property type="term" value="F:phosphatidylinositol bisphosphate binding"/>
    <property type="evidence" value="ECO:0007669"/>
    <property type="project" value="TreeGrafter"/>
</dbReference>
<organism evidence="2 3">
    <name type="scientific">Rhamnusium bicolor</name>
    <dbReference type="NCBI Taxonomy" id="1586634"/>
    <lineage>
        <taxon>Eukaryota</taxon>
        <taxon>Metazoa</taxon>
        <taxon>Ecdysozoa</taxon>
        <taxon>Arthropoda</taxon>
        <taxon>Hexapoda</taxon>
        <taxon>Insecta</taxon>
        <taxon>Pterygota</taxon>
        <taxon>Neoptera</taxon>
        <taxon>Endopterygota</taxon>
        <taxon>Coleoptera</taxon>
        <taxon>Polyphaga</taxon>
        <taxon>Cucujiformia</taxon>
        <taxon>Chrysomeloidea</taxon>
        <taxon>Cerambycidae</taxon>
        <taxon>Lepturinae</taxon>
        <taxon>Rhagiini</taxon>
        <taxon>Rhamnusium</taxon>
    </lineage>
</organism>
<dbReference type="Proteomes" id="UP001162156">
    <property type="component" value="Unassembled WGS sequence"/>
</dbReference>
<dbReference type="SUPFAM" id="SSF46938">
    <property type="entry name" value="CRAL/TRIO N-terminal domain"/>
    <property type="match status" value="1"/>
</dbReference>
<evidence type="ECO:0000313" key="2">
    <source>
        <dbReference type="EMBL" id="KAJ8960657.1"/>
    </source>
</evidence>
<dbReference type="Gene3D" id="1.10.8.20">
    <property type="entry name" value="N-terminal domain of phosphatidylinositol transfer protein sec14p"/>
    <property type="match status" value="1"/>
</dbReference>
<dbReference type="InterPro" id="IPR001251">
    <property type="entry name" value="CRAL-TRIO_dom"/>
</dbReference>
<dbReference type="CDD" id="cd00170">
    <property type="entry name" value="SEC14"/>
    <property type="match status" value="1"/>
</dbReference>
<sequence length="266" mass="31777">MSGERIKKEFSEEEKKNNESLNKLQSDDAYLERFLYSTNFVVEKAFKRMKMFYDLLEEHPQWFAMGPPLAKKVIIEKDIRLLTSVYDKVGRPVYIVKIGNMSWKTMDLVSDVVSVDDIFMEWLLANDPATRNGISIIIDISNFSWNLMRWLTPSNIKIILRRIQTMPVKQFKYHLVNSSLLIHAAINIIWPFLSPHIRDEVKFHFDDWNSLYEYIDREVLPPEYGGTNNMDFTKYREQVYQNNEEIANSFRINRELYLKKHRNKYL</sequence>
<name>A0AAV8ZAY3_9CUCU</name>
<evidence type="ECO:0000259" key="1">
    <source>
        <dbReference type="PROSITE" id="PS50191"/>
    </source>
</evidence>
<keyword evidence="3" id="KW-1185">Reference proteome</keyword>
<accession>A0AAV8ZAY3</accession>
<comment type="caution">
    <text evidence="2">The sequence shown here is derived from an EMBL/GenBank/DDBJ whole genome shotgun (WGS) entry which is preliminary data.</text>
</comment>
<evidence type="ECO:0000313" key="3">
    <source>
        <dbReference type="Proteomes" id="UP001162156"/>
    </source>
</evidence>
<dbReference type="SUPFAM" id="SSF52087">
    <property type="entry name" value="CRAL/TRIO domain"/>
    <property type="match status" value="1"/>
</dbReference>
<dbReference type="InterPro" id="IPR036865">
    <property type="entry name" value="CRAL-TRIO_dom_sf"/>
</dbReference>
<dbReference type="PROSITE" id="PS50191">
    <property type="entry name" value="CRAL_TRIO"/>
    <property type="match status" value="1"/>
</dbReference>
<dbReference type="PANTHER" id="PTHR10174:SF226">
    <property type="entry name" value="CLAVESIN-1-LIKE PROTEIN"/>
    <property type="match status" value="1"/>
</dbReference>
<feature type="domain" description="CRAL-TRIO" evidence="1">
    <location>
        <begin position="70"/>
        <end position="232"/>
    </location>
</feature>
<dbReference type="Pfam" id="PF00650">
    <property type="entry name" value="CRAL_TRIO"/>
    <property type="match status" value="1"/>
</dbReference>
<dbReference type="SMART" id="SM01100">
    <property type="entry name" value="CRAL_TRIO_N"/>
    <property type="match status" value="1"/>
</dbReference>